<evidence type="ECO:0000256" key="2">
    <source>
        <dbReference type="ARBA" id="ARBA00022679"/>
    </source>
</evidence>
<dbReference type="GO" id="GO:0010420">
    <property type="term" value="F:polyprenyldihydroxybenzoate methyltransferase activity"/>
    <property type="evidence" value="ECO:0007669"/>
    <property type="project" value="InterPro"/>
</dbReference>
<name>A0AAW7Z1S0_9ALTE</name>
<comment type="catalytic activity">
    <reaction evidence="5">
        <text>a 3-(all-trans-polyprenyl)benzene-1,2-diol + S-adenosyl-L-methionine = a 2-methoxy-6-(all-trans-polyprenyl)phenol + S-adenosyl-L-homocysteine + H(+)</text>
        <dbReference type="Rhea" id="RHEA:31411"/>
        <dbReference type="Rhea" id="RHEA-COMP:9550"/>
        <dbReference type="Rhea" id="RHEA-COMP:9551"/>
        <dbReference type="ChEBI" id="CHEBI:15378"/>
        <dbReference type="ChEBI" id="CHEBI:57856"/>
        <dbReference type="ChEBI" id="CHEBI:59789"/>
        <dbReference type="ChEBI" id="CHEBI:62729"/>
        <dbReference type="ChEBI" id="CHEBI:62731"/>
        <dbReference type="EC" id="2.1.1.222"/>
    </reaction>
</comment>
<comment type="similarity">
    <text evidence="5">Belongs to the methyltransferase superfamily. UbiG/COQ3 family.</text>
</comment>
<keyword evidence="2 5" id="KW-0808">Transferase</keyword>
<feature type="binding site" evidence="5">
    <location>
        <position position="116"/>
    </location>
    <ligand>
        <name>S-adenosyl-L-methionine</name>
        <dbReference type="ChEBI" id="CHEBI:59789"/>
    </ligand>
</feature>
<dbReference type="InterPro" id="IPR010233">
    <property type="entry name" value="UbiG_MeTrfase"/>
</dbReference>
<dbReference type="Gene3D" id="3.40.50.150">
    <property type="entry name" value="Vaccinia Virus protein VP39"/>
    <property type="match status" value="1"/>
</dbReference>
<dbReference type="Pfam" id="PF08241">
    <property type="entry name" value="Methyltransf_11"/>
    <property type="match status" value="1"/>
</dbReference>
<evidence type="ECO:0000256" key="5">
    <source>
        <dbReference type="HAMAP-Rule" id="MF_00472"/>
    </source>
</evidence>
<keyword evidence="3 5" id="KW-0831">Ubiquinone biosynthesis</keyword>
<dbReference type="EMBL" id="JAUOQI010000003">
    <property type="protein sequence ID" value="MDO6576990.1"/>
    <property type="molecule type" value="Genomic_DNA"/>
</dbReference>
<dbReference type="PANTHER" id="PTHR43464">
    <property type="entry name" value="METHYLTRANSFERASE"/>
    <property type="match status" value="1"/>
</dbReference>
<dbReference type="EC" id="2.1.1.64" evidence="5"/>
<reference evidence="9" key="2">
    <citation type="submission" date="2023-07" db="EMBL/GenBank/DDBJ databases">
        <title>Genome content predicts the carbon catabolic preferences of heterotrophic bacteria.</title>
        <authorList>
            <person name="Gralka M."/>
        </authorList>
    </citation>
    <scope>NUCLEOTIDE SEQUENCE</scope>
    <source>
        <strain evidence="9">F2M12</strain>
    </source>
</reference>
<evidence type="ECO:0000259" key="7">
    <source>
        <dbReference type="Pfam" id="PF08241"/>
    </source>
</evidence>
<gene>
    <name evidence="5 9" type="primary">ubiG</name>
    <name evidence="8" type="ORF">AVL57_19360</name>
    <name evidence="9" type="ORF">Q4527_06270</name>
</gene>
<comment type="pathway">
    <text evidence="5">Cofactor biosynthesis; ubiquinone biosynthesis.</text>
</comment>
<evidence type="ECO:0000313" key="9">
    <source>
        <dbReference type="EMBL" id="MDO6576990.1"/>
    </source>
</evidence>
<dbReference type="PANTHER" id="PTHR43464:SF19">
    <property type="entry name" value="UBIQUINONE BIOSYNTHESIS O-METHYLTRANSFERASE, MITOCHONDRIAL"/>
    <property type="match status" value="1"/>
</dbReference>
<dbReference type="AlphaFoldDB" id="A0AAW7Z1S0"/>
<dbReference type="Proteomes" id="UP001170717">
    <property type="component" value="Unassembled WGS sequence"/>
</dbReference>
<dbReference type="InterPro" id="IPR013216">
    <property type="entry name" value="Methyltransf_11"/>
</dbReference>
<dbReference type="CDD" id="cd02440">
    <property type="entry name" value="AdoMet_MTases"/>
    <property type="match status" value="1"/>
</dbReference>
<keyword evidence="1 5" id="KW-0489">Methyltransferase</keyword>
<dbReference type="SUPFAM" id="SSF53335">
    <property type="entry name" value="S-adenosyl-L-methionine-dependent methyltransferases"/>
    <property type="match status" value="1"/>
</dbReference>
<protein>
    <recommendedName>
        <fullName evidence="5">Ubiquinone biosynthesis O-methyltransferase</fullName>
    </recommendedName>
    <alternativeName>
        <fullName evidence="5">2-polyprenyl-6-hydroxyphenol methylase</fullName>
        <ecNumber evidence="5">2.1.1.222</ecNumber>
    </alternativeName>
    <alternativeName>
        <fullName evidence="5">3-demethylubiquinone 3-O-methyltransferase</fullName>
        <ecNumber evidence="5">2.1.1.64</ecNumber>
    </alternativeName>
</protein>
<dbReference type="InterPro" id="IPR029063">
    <property type="entry name" value="SAM-dependent_MTases_sf"/>
</dbReference>
<organism evidence="9 11">
    <name type="scientific">Alteromonas stellipolaris</name>
    <dbReference type="NCBI Taxonomy" id="233316"/>
    <lineage>
        <taxon>Bacteria</taxon>
        <taxon>Pseudomonadati</taxon>
        <taxon>Pseudomonadota</taxon>
        <taxon>Gammaproteobacteria</taxon>
        <taxon>Alteromonadales</taxon>
        <taxon>Alteromonadaceae</taxon>
        <taxon>Alteromonas/Salinimonas group</taxon>
        <taxon>Alteromonas</taxon>
    </lineage>
</organism>
<evidence type="ECO:0000313" key="10">
    <source>
        <dbReference type="Proteomes" id="UP000056750"/>
    </source>
</evidence>
<dbReference type="HAMAP" id="MF_00472">
    <property type="entry name" value="UbiG"/>
    <property type="match status" value="1"/>
</dbReference>
<proteinExistence type="inferred from homology"/>
<feature type="compositionally biased region" description="Polar residues" evidence="6">
    <location>
        <begin position="61"/>
        <end position="79"/>
    </location>
</feature>
<dbReference type="GO" id="GO:0102208">
    <property type="term" value="F:2-polyprenyl-6-hydroxyphenol methylase activity"/>
    <property type="evidence" value="ECO:0007669"/>
    <property type="project" value="UniProtKB-EC"/>
</dbReference>
<dbReference type="EMBL" id="CP013926">
    <property type="protein sequence ID" value="AMJ75930.1"/>
    <property type="molecule type" value="Genomic_DNA"/>
</dbReference>
<comment type="catalytic activity">
    <reaction evidence="5">
        <text>a 3-demethylubiquinol + S-adenosyl-L-methionine = a ubiquinol + S-adenosyl-L-homocysteine + H(+)</text>
        <dbReference type="Rhea" id="RHEA:44380"/>
        <dbReference type="Rhea" id="RHEA-COMP:9566"/>
        <dbReference type="Rhea" id="RHEA-COMP:10914"/>
        <dbReference type="ChEBI" id="CHEBI:15378"/>
        <dbReference type="ChEBI" id="CHEBI:17976"/>
        <dbReference type="ChEBI" id="CHEBI:57856"/>
        <dbReference type="ChEBI" id="CHEBI:59789"/>
        <dbReference type="ChEBI" id="CHEBI:84422"/>
        <dbReference type="EC" id="2.1.1.64"/>
    </reaction>
</comment>
<dbReference type="GO" id="GO:0032259">
    <property type="term" value="P:methylation"/>
    <property type="evidence" value="ECO:0007669"/>
    <property type="project" value="UniProtKB-KW"/>
</dbReference>
<comment type="function">
    <text evidence="5">O-methyltransferase that catalyzes the 2 O-methylation steps in the ubiquinone biosynthetic pathway.</text>
</comment>
<accession>A0AAW7Z1S0</accession>
<evidence type="ECO:0000256" key="1">
    <source>
        <dbReference type="ARBA" id="ARBA00022603"/>
    </source>
</evidence>
<feature type="binding site" evidence="5">
    <location>
        <position position="45"/>
    </location>
    <ligand>
        <name>S-adenosyl-L-methionine</name>
        <dbReference type="ChEBI" id="CHEBI:59789"/>
    </ligand>
</feature>
<feature type="domain" description="Methyltransferase type 11" evidence="7">
    <location>
        <begin position="92"/>
        <end position="187"/>
    </location>
</feature>
<keyword evidence="10" id="KW-1185">Reference proteome</keyword>
<dbReference type="Proteomes" id="UP000056750">
    <property type="component" value="Chromosome"/>
</dbReference>
<dbReference type="GO" id="GO:0061542">
    <property type="term" value="F:3-demethylubiquinol 3-O-methyltransferase activity"/>
    <property type="evidence" value="ECO:0007669"/>
    <property type="project" value="UniProtKB-UniRule"/>
</dbReference>
<feature type="binding site" evidence="5">
    <location>
        <position position="159"/>
    </location>
    <ligand>
        <name>S-adenosyl-L-methionine</name>
        <dbReference type="ChEBI" id="CHEBI:59789"/>
    </ligand>
</feature>
<evidence type="ECO:0000256" key="3">
    <source>
        <dbReference type="ARBA" id="ARBA00022688"/>
    </source>
</evidence>
<evidence type="ECO:0000313" key="11">
    <source>
        <dbReference type="Proteomes" id="UP001170717"/>
    </source>
</evidence>
<feature type="binding site" evidence="5">
    <location>
        <position position="95"/>
    </location>
    <ligand>
        <name>S-adenosyl-L-methionine</name>
        <dbReference type="ChEBI" id="CHEBI:59789"/>
    </ligand>
</feature>
<dbReference type="EC" id="2.1.1.222" evidence="5"/>
<feature type="region of interest" description="Disordered" evidence="6">
    <location>
        <begin position="60"/>
        <end position="79"/>
    </location>
</feature>
<evidence type="ECO:0000313" key="8">
    <source>
        <dbReference type="EMBL" id="AMJ75930.1"/>
    </source>
</evidence>
<dbReference type="KEGG" id="asq:AVL57_19360"/>
<dbReference type="NCBIfam" id="TIGR01983">
    <property type="entry name" value="UbiG"/>
    <property type="match status" value="1"/>
</dbReference>
<dbReference type="RefSeq" id="WP_057795603.1">
    <property type="nucleotide sequence ID" value="NZ_CAXIBE010000089.1"/>
</dbReference>
<sequence length="270" mass="29771">MLDKSQKSAPINFSQQEIDRFDALAESWWDPNGNYKTALDFNRARLSVIESQIISHFLKSEQAQSSPQNAPTANSLTNATHKTKPFTGLSIVDIGCGGGLISEPLALKGADVTGIDASAMSIEVAKRHAKKSNVEVDYIHGLSSDLVSQGRQFDIVINAEVVEHVPDQVQLIKECASLVKPGGLLVLATLNRTIKSFIIAIVGAEYVMRYLPVGTHDWKKFVKPTELNQWVGEGFTLKHETGMALNPFTKVWKLTPNPSVNYLQVYHRSL</sequence>
<evidence type="ECO:0000256" key="6">
    <source>
        <dbReference type="SAM" id="MobiDB-lite"/>
    </source>
</evidence>
<evidence type="ECO:0000256" key="4">
    <source>
        <dbReference type="ARBA" id="ARBA00022691"/>
    </source>
</evidence>
<keyword evidence="4 5" id="KW-0949">S-adenosyl-L-methionine</keyword>
<reference evidence="8 10" key="1">
    <citation type="submission" date="2015-12" db="EMBL/GenBank/DDBJ databases">
        <title>Intraspecies pangenome expansion in the marine bacterium Alteromonas.</title>
        <authorList>
            <person name="Lopez-Perez M."/>
            <person name="Rodriguez-Valera F."/>
        </authorList>
    </citation>
    <scope>NUCLEOTIDE SEQUENCE [LARGE SCALE GENOMIC DNA]</scope>
    <source>
        <strain evidence="8 10">LMG 21861</strain>
    </source>
</reference>